<evidence type="ECO:0000259" key="6">
    <source>
        <dbReference type="Pfam" id="PF13742"/>
    </source>
</evidence>
<feature type="domain" description="OB-fold nucleic acid binding" evidence="6">
    <location>
        <begin position="14"/>
        <end position="106"/>
    </location>
</feature>
<dbReference type="HAMAP" id="MF_00378">
    <property type="entry name" value="Exonuc_7_L"/>
    <property type="match status" value="1"/>
</dbReference>
<accession>A0A7D3V7C3</accession>
<dbReference type="Pfam" id="PF02601">
    <property type="entry name" value="Exonuc_VII_L"/>
    <property type="match status" value="1"/>
</dbReference>
<dbReference type="SUPFAM" id="SSF50249">
    <property type="entry name" value="Nucleic acid-binding proteins"/>
    <property type="match status" value="1"/>
</dbReference>
<dbReference type="Pfam" id="PF13742">
    <property type="entry name" value="tRNA_anti_2"/>
    <property type="match status" value="1"/>
</dbReference>
<dbReference type="EMBL" id="MT418680">
    <property type="protein sequence ID" value="QKF93696.1"/>
    <property type="molecule type" value="Genomic_DNA"/>
</dbReference>
<evidence type="ECO:0000256" key="3">
    <source>
        <dbReference type="ARBA" id="ARBA00022801"/>
    </source>
</evidence>
<gene>
    <name evidence="7" type="ORF">Fadolivirus_1_238</name>
</gene>
<name>A0A7D3V7C3_9VIRU</name>
<evidence type="ECO:0000256" key="1">
    <source>
        <dbReference type="ARBA" id="ARBA00022490"/>
    </source>
</evidence>
<dbReference type="NCBIfam" id="TIGR00237">
    <property type="entry name" value="xseA"/>
    <property type="match status" value="1"/>
</dbReference>
<dbReference type="CDD" id="cd04489">
    <property type="entry name" value="ExoVII_LU_OBF"/>
    <property type="match status" value="1"/>
</dbReference>
<evidence type="ECO:0000313" key="8">
    <source>
        <dbReference type="Proteomes" id="UP001162001"/>
    </source>
</evidence>
<keyword evidence="1" id="KW-0963">Cytoplasm</keyword>
<dbReference type="InterPro" id="IPR025824">
    <property type="entry name" value="OB-fold_nuc-bd_dom"/>
</dbReference>
<evidence type="ECO:0000256" key="4">
    <source>
        <dbReference type="ARBA" id="ARBA00022839"/>
    </source>
</evidence>
<reference evidence="7 8" key="1">
    <citation type="submission" date="2020-04" db="EMBL/GenBank/DDBJ databases">
        <title>Advantages and limits of metagenomic assembly and binning of a giant virus.</title>
        <authorList>
            <person name="Schulz F."/>
            <person name="Andreani J."/>
            <person name="Francis R."/>
            <person name="Boudjemaa H."/>
            <person name="Bou Khalil J.Y."/>
            <person name="Lee J."/>
            <person name="La Scola B."/>
            <person name="Woyke T."/>
        </authorList>
    </citation>
    <scope>NUCLEOTIDE SEQUENCE [LARGE SCALE GENOMIC DNA]</scope>
    <source>
        <strain evidence="7 8">FV1/VV64</strain>
    </source>
</reference>
<dbReference type="InterPro" id="IPR020579">
    <property type="entry name" value="Exonuc_VII_lsu_C"/>
</dbReference>
<protein>
    <submittedName>
        <fullName evidence="7">Exodeoxyribonuclease VII large subunit</fullName>
    </submittedName>
</protein>
<dbReference type="GO" id="GO:0008855">
    <property type="term" value="F:exodeoxyribonuclease VII activity"/>
    <property type="evidence" value="ECO:0007669"/>
    <property type="project" value="InterPro"/>
</dbReference>
<evidence type="ECO:0000313" key="7">
    <source>
        <dbReference type="EMBL" id="QKF93696.1"/>
    </source>
</evidence>
<dbReference type="GO" id="GO:0003676">
    <property type="term" value="F:nucleic acid binding"/>
    <property type="evidence" value="ECO:0007669"/>
    <property type="project" value="InterPro"/>
</dbReference>
<sequence>MEDLIQQDDIKKEYTVSELTELIKILLKTSFDKTICIIGEISNFKPSKNNVFFTLKDEEATLNVVIWNYLGRKDKIKLEDGKKVKVYGSLTVFNKSGSYNLTAYKVEMLGVGDLHQEYLKLKEFYSQKGYFDETAKKQLPATIHKIGIITAKDGAALQDFLYVLTKNGYSGQVYVKNCLVQGKDCPKAVATSITEMDLKNFDVLVVARGGGSFEDLFGFSDAQVIEALHKCKTCTISAIGHEVDFMLSDYAADIRAPTPSIAGEIISGKREGTISLDELNNVINTLQLNILNILSYLEYEYSTVLCRIKSPIDTIDKILIEIENTYVQTQNIIKTNINKNSEKLNSLIEQLNNMDSPYIHMSQGYCIVCKGDDNRLLTLDDFSEYIKKKKKLKVKFLDGEAIFDMRNINIIVNE</sequence>
<keyword evidence="3" id="KW-0378">Hydrolase</keyword>
<dbReference type="PANTHER" id="PTHR30008">
    <property type="entry name" value="EXODEOXYRIBONUCLEASE 7 LARGE SUBUNIT"/>
    <property type="match status" value="1"/>
</dbReference>
<dbReference type="Proteomes" id="UP001162001">
    <property type="component" value="Segment"/>
</dbReference>
<dbReference type="InterPro" id="IPR012340">
    <property type="entry name" value="NA-bd_OB-fold"/>
</dbReference>
<dbReference type="PANTHER" id="PTHR30008:SF0">
    <property type="entry name" value="EXODEOXYRIBONUCLEASE 7 LARGE SUBUNIT"/>
    <property type="match status" value="1"/>
</dbReference>
<dbReference type="InterPro" id="IPR003753">
    <property type="entry name" value="Exonuc_VII_L"/>
</dbReference>
<proteinExistence type="inferred from homology"/>
<dbReference type="GO" id="GO:0009318">
    <property type="term" value="C:exodeoxyribonuclease VII complex"/>
    <property type="evidence" value="ECO:0007669"/>
    <property type="project" value="InterPro"/>
</dbReference>
<keyword evidence="8" id="KW-1185">Reference proteome</keyword>
<dbReference type="GO" id="GO:0006308">
    <property type="term" value="P:DNA catabolic process"/>
    <property type="evidence" value="ECO:0007669"/>
    <property type="project" value="InterPro"/>
</dbReference>
<keyword evidence="4" id="KW-0269">Exonuclease</keyword>
<evidence type="ECO:0000259" key="5">
    <source>
        <dbReference type="Pfam" id="PF02601"/>
    </source>
</evidence>
<evidence type="ECO:0000256" key="2">
    <source>
        <dbReference type="ARBA" id="ARBA00022722"/>
    </source>
</evidence>
<dbReference type="Gene3D" id="2.40.50.140">
    <property type="entry name" value="Nucleic acid-binding proteins"/>
    <property type="match status" value="1"/>
</dbReference>
<keyword evidence="2" id="KW-0540">Nuclease</keyword>
<feature type="domain" description="Exonuclease VII large subunit C-terminal" evidence="5">
    <location>
        <begin position="130"/>
        <end position="352"/>
    </location>
</feature>
<organism evidence="7 8">
    <name type="scientific">Fadolivirus FV1/VV64</name>
    <dbReference type="NCBI Taxonomy" id="3070911"/>
    <lineage>
        <taxon>Viruses</taxon>
        <taxon>Varidnaviria</taxon>
        <taxon>Bamfordvirae</taxon>
        <taxon>Nucleocytoviricota</taxon>
        <taxon>Megaviricetes</taxon>
        <taxon>Imitervirales</taxon>
        <taxon>Mimiviridae</taxon>
        <taxon>Klosneuvirinae</taxon>
        <taxon>Fadolivirus</taxon>
        <taxon>Fadolivirus algeromassiliense</taxon>
    </lineage>
</organism>